<dbReference type="Pfam" id="PF00072">
    <property type="entry name" value="Response_reg"/>
    <property type="match status" value="1"/>
</dbReference>
<dbReference type="AlphaFoldDB" id="A0A9D2L1H3"/>
<dbReference type="PANTHER" id="PTHR37299:SF1">
    <property type="entry name" value="STAGE 0 SPORULATION PROTEIN A HOMOLOG"/>
    <property type="match status" value="1"/>
</dbReference>
<dbReference type="PROSITE" id="PS50110">
    <property type="entry name" value="RESPONSE_REGULATORY"/>
    <property type="match status" value="1"/>
</dbReference>
<protein>
    <recommendedName>
        <fullName evidence="1">Stage 0 sporulation protein A homolog</fullName>
    </recommendedName>
</protein>
<dbReference type="InterPro" id="IPR046947">
    <property type="entry name" value="LytR-like"/>
</dbReference>
<sequence>MKAIICDDEKSTCSDLEDLLLKYAKEKKVSLNTEVFYSGDPLLDYLKREKTDILFLDIELPGMNGVSVGKYIREIMEDDNLFLVYISSKEHYALQLFQNQPFDFLVKPIEQEKVYPVLDHIYRIAGKNNRSFVYQNHNDSFRIAYNDILYFQSEGRKINIVMKDGIETFYGKLSAMEEKVPEFFLRIHKSYLVNQNYVKEFTYEWVKMINGDILNISKANRAKVRRKILESAADEFRNI</sequence>
<feature type="modified residue" description="4-aspartylphosphate" evidence="3">
    <location>
        <position position="57"/>
    </location>
</feature>
<organism evidence="6 7">
    <name type="scientific">Candidatus Eisenbergiella merdipullorum</name>
    <dbReference type="NCBI Taxonomy" id="2838553"/>
    <lineage>
        <taxon>Bacteria</taxon>
        <taxon>Bacillati</taxon>
        <taxon>Bacillota</taxon>
        <taxon>Clostridia</taxon>
        <taxon>Lachnospirales</taxon>
        <taxon>Lachnospiraceae</taxon>
        <taxon>Eisenbergiella</taxon>
    </lineage>
</organism>
<dbReference type="Proteomes" id="UP000886858">
    <property type="component" value="Unassembled WGS sequence"/>
</dbReference>
<dbReference type="SUPFAM" id="SSF52172">
    <property type="entry name" value="CheY-like"/>
    <property type="match status" value="1"/>
</dbReference>
<evidence type="ECO:0000256" key="1">
    <source>
        <dbReference type="ARBA" id="ARBA00018672"/>
    </source>
</evidence>
<dbReference type="SMART" id="SM00850">
    <property type="entry name" value="LytTR"/>
    <property type="match status" value="1"/>
</dbReference>
<dbReference type="GO" id="GO:0000156">
    <property type="term" value="F:phosphorelay response regulator activity"/>
    <property type="evidence" value="ECO:0007669"/>
    <property type="project" value="InterPro"/>
</dbReference>
<evidence type="ECO:0000256" key="2">
    <source>
        <dbReference type="ARBA" id="ARBA00024867"/>
    </source>
</evidence>
<dbReference type="InterPro" id="IPR007492">
    <property type="entry name" value="LytTR_DNA-bd_dom"/>
</dbReference>
<dbReference type="PANTHER" id="PTHR37299">
    <property type="entry name" value="TRANSCRIPTIONAL REGULATOR-RELATED"/>
    <property type="match status" value="1"/>
</dbReference>
<dbReference type="InterPro" id="IPR011006">
    <property type="entry name" value="CheY-like_superfamily"/>
</dbReference>
<dbReference type="InterPro" id="IPR001789">
    <property type="entry name" value="Sig_transdc_resp-reg_receiver"/>
</dbReference>
<dbReference type="Gene3D" id="2.40.50.1020">
    <property type="entry name" value="LytTr DNA-binding domain"/>
    <property type="match status" value="1"/>
</dbReference>
<keyword evidence="3" id="KW-0597">Phosphoprotein</keyword>
<reference evidence="6" key="2">
    <citation type="submission" date="2021-04" db="EMBL/GenBank/DDBJ databases">
        <authorList>
            <person name="Gilroy R."/>
        </authorList>
    </citation>
    <scope>NUCLEOTIDE SEQUENCE</scope>
    <source>
        <strain evidence="6">CHK179-7159</strain>
    </source>
</reference>
<evidence type="ECO:0000256" key="3">
    <source>
        <dbReference type="PROSITE-ProRule" id="PRU00169"/>
    </source>
</evidence>
<feature type="domain" description="Response regulatory" evidence="4">
    <location>
        <begin position="2"/>
        <end position="122"/>
    </location>
</feature>
<evidence type="ECO:0000259" key="4">
    <source>
        <dbReference type="PROSITE" id="PS50110"/>
    </source>
</evidence>
<name>A0A9D2L1H3_9FIRM</name>
<evidence type="ECO:0000259" key="5">
    <source>
        <dbReference type="PROSITE" id="PS50930"/>
    </source>
</evidence>
<feature type="domain" description="HTH LytTR-type" evidence="5">
    <location>
        <begin position="132"/>
        <end position="230"/>
    </location>
</feature>
<keyword evidence="6" id="KW-0238">DNA-binding</keyword>
<dbReference type="Gene3D" id="3.40.50.2300">
    <property type="match status" value="1"/>
</dbReference>
<proteinExistence type="predicted"/>
<dbReference type="SMART" id="SM00448">
    <property type="entry name" value="REC"/>
    <property type="match status" value="1"/>
</dbReference>
<evidence type="ECO:0000313" key="6">
    <source>
        <dbReference type="EMBL" id="HJA94723.1"/>
    </source>
</evidence>
<evidence type="ECO:0000313" key="7">
    <source>
        <dbReference type="Proteomes" id="UP000886858"/>
    </source>
</evidence>
<accession>A0A9D2L1H3</accession>
<dbReference type="EMBL" id="DWYY01000197">
    <property type="protein sequence ID" value="HJA94723.1"/>
    <property type="molecule type" value="Genomic_DNA"/>
</dbReference>
<dbReference type="Pfam" id="PF04397">
    <property type="entry name" value="LytTR"/>
    <property type="match status" value="1"/>
</dbReference>
<reference evidence="6" key="1">
    <citation type="journal article" date="2021" name="PeerJ">
        <title>Extensive microbial diversity within the chicken gut microbiome revealed by metagenomics and culture.</title>
        <authorList>
            <person name="Gilroy R."/>
            <person name="Ravi A."/>
            <person name="Getino M."/>
            <person name="Pursley I."/>
            <person name="Horton D.L."/>
            <person name="Alikhan N.F."/>
            <person name="Baker D."/>
            <person name="Gharbi K."/>
            <person name="Hall N."/>
            <person name="Watson M."/>
            <person name="Adriaenssens E.M."/>
            <person name="Foster-Nyarko E."/>
            <person name="Jarju S."/>
            <person name="Secka A."/>
            <person name="Antonio M."/>
            <person name="Oren A."/>
            <person name="Chaudhuri R.R."/>
            <person name="La Ragione R."/>
            <person name="Hildebrand F."/>
            <person name="Pallen M.J."/>
        </authorList>
    </citation>
    <scope>NUCLEOTIDE SEQUENCE</scope>
    <source>
        <strain evidence="6">CHK179-7159</strain>
    </source>
</reference>
<comment type="function">
    <text evidence="2">May play the central regulatory role in sporulation. It may be an element of the effector pathway responsible for the activation of sporulation genes in response to nutritional stress. Spo0A may act in concert with spo0H (a sigma factor) to control the expression of some genes that are critical to the sporulation process.</text>
</comment>
<dbReference type="GO" id="GO:0003677">
    <property type="term" value="F:DNA binding"/>
    <property type="evidence" value="ECO:0007669"/>
    <property type="project" value="UniProtKB-KW"/>
</dbReference>
<gene>
    <name evidence="6" type="ORF">H9717_16680</name>
</gene>
<dbReference type="PROSITE" id="PS50930">
    <property type="entry name" value="HTH_LYTTR"/>
    <property type="match status" value="1"/>
</dbReference>
<comment type="caution">
    <text evidence="6">The sequence shown here is derived from an EMBL/GenBank/DDBJ whole genome shotgun (WGS) entry which is preliminary data.</text>
</comment>